<evidence type="ECO:0000256" key="3">
    <source>
        <dbReference type="ARBA" id="ARBA00022729"/>
    </source>
</evidence>
<protein>
    <recommendedName>
        <fullName evidence="8">GOST seven transmembrane domain-containing protein</fullName>
    </recommendedName>
</protein>
<dbReference type="GO" id="GO:0016020">
    <property type="term" value="C:membrane"/>
    <property type="evidence" value="ECO:0007669"/>
    <property type="project" value="UniProtKB-SubCell"/>
</dbReference>
<comment type="subcellular location">
    <subcellularLocation>
        <location evidence="1">Membrane</location>
        <topology evidence="1">Multi-pass membrane protein</topology>
    </subcellularLocation>
</comment>
<dbReference type="PANTHER" id="PTHR21229:SF2">
    <property type="entry name" value="RE59932P"/>
    <property type="match status" value="1"/>
</dbReference>
<feature type="transmembrane region" description="Helical" evidence="7">
    <location>
        <begin position="413"/>
        <end position="431"/>
    </location>
</feature>
<dbReference type="EMBL" id="OC317332">
    <property type="protein sequence ID" value="CAD7396200.1"/>
    <property type="molecule type" value="Genomic_DNA"/>
</dbReference>
<keyword evidence="2 7" id="KW-0812">Transmembrane</keyword>
<evidence type="ECO:0000256" key="1">
    <source>
        <dbReference type="ARBA" id="ARBA00004141"/>
    </source>
</evidence>
<dbReference type="InterPro" id="IPR009637">
    <property type="entry name" value="GPR107/GPR108-like"/>
</dbReference>
<evidence type="ECO:0000256" key="2">
    <source>
        <dbReference type="ARBA" id="ARBA00022692"/>
    </source>
</evidence>
<feature type="compositionally biased region" description="Basic and acidic residues" evidence="6">
    <location>
        <begin position="455"/>
        <end position="468"/>
    </location>
</feature>
<feature type="domain" description="GOST seven transmembrane" evidence="8">
    <location>
        <begin position="348"/>
        <end position="427"/>
    </location>
</feature>
<evidence type="ECO:0000256" key="6">
    <source>
        <dbReference type="SAM" id="MobiDB-lite"/>
    </source>
</evidence>
<accession>A0A7R9CHL3</accession>
<evidence type="ECO:0000313" key="9">
    <source>
        <dbReference type="EMBL" id="CAD7396200.1"/>
    </source>
</evidence>
<dbReference type="AlphaFoldDB" id="A0A7R9CHL3"/>
<feature type="transmembrane region" description="Helical" evidence="7">
    <location>
        <begin position="383"/>
        <end position="401"/>
    </location>
</feature>
<dbReference type="GO" id="GO:0005794">
    <property type="term" value="C:Golgi apparatus"/>
    <property type="evidence" value="ECO:0007669"/>
    <property type="project" value="TreeGrafter"/>
</dbReference>
<keyword evidence="4 7" id="KW-1133">Transmembrane helix</keyword>
<keyword evidence="3" id="KW-0732">Signal</keyword>
<feature type="transmembrane region" description="Helical" evidence="7">
    <location>
        <begin position="351"/>
        <end position="371"/>
    </location>
</feature>
<name>A0A7R9CHL3_TIMCR</name>
<feature type="region of interest" description="Disordered" evidence="6">
    <location>
        <begin position="449"/>
        <end position="468"/>
    </location>
</feature>
<keyword evidence="5 7" id="KW-0472">Membrane</keyword>
<dbReference type="PANTHER" id="PTHR21229">
    <property type="entry name" value="LUNG SEVEN TRANSMEMBRANE RECEPTOR"/>
    <property type="match status" value="1"/>
</dbReference>
<dbReference type="InterPro" id="IPR053937">
    <property type="entry name" value="GOST_TM"/>
</dbReference>
<evidence type="ECO:0000259" key="8">
    <source>
        <dbReference type="Pfam" id="PF06814"/>
    </source>
</evidence>
<reference evidence="9" key="1">
    <citation type="submission" date="2020-11" db="EMBL/GenBank/DDBJ databases">
        <authorList>
            <person name="Tran Van P."/>
        </authorList>
    </citation>
    <scope>NUCLEOTIDE SEQUENCE</scope>
</reference>
<proteinExistence type="predicted"/>
<sequence>MSRLTLPFHIGSNTDAKSNVLIGQESTPKPPPALRNQRIEPRPPAQKSDTLPLDHQNDARKYIALSTFGFNKGGQLEVNLINFHSEPFSESDVFGFSLDRTLSDAMTPYLDSHQDGCLLQEVNREPNQEASSAVIYFTLDLKNKLLRVNCSKHLRTIYIYKNATFIPAQRAKRDYLVSHLSDTSLFHQRRMKKVEFRGSVATLLWRESGKPFRENHPQYTRTKSNPDLLIFGSLVYCEGSALDHAATEVRFVNIVHSLEELCISLDDFLMGEFRKEGSACLKYTCPKPLQSASMLLSPGHCPSLLSLVVVPNCLVRKVGQLNPCSAVCIGMEIKENNSGNYLSAGEIPLPALYFMMTSLFFLSGCFWVFILRKSKHPVYKIHYLMGILVYLKSLSLMFHGINYHFIQTKGEHVAAWAILYYVAHLVSQSGLMEGLSKISRVNKVTPDIGSDEEKDNLLAKRESSHEYD</sequence>
<evidence type="ECO:0000256" key="5">
    <source>
        <dbReference type="ARBA" id="ARBA00023136"/>
    </source>
</evidence>
<organism evidence="9">
    <name type="scientific">Timema cristinae</name>
    <name type="common">Walking stick</name>
    <dbReference type="NCBI Taxonomy" id="61476"/>
    <lineage>
        <taxon>Eukaryota</taxon>
        <taxon>Metazoa</taxon>
        <taxon>Ecdysozoa</taxon>
        <taxon>Arthropoda</taxon>
        <taxon>Hexapoda</taxon>
        <taxon>Insecta</taxon>
        <taxon>Pterygota</taxon>
        <taxon>Neoptera</taxon>
        <taxon>Polyneoptera</taxon>
        <taxon>Phasmatodea</taxon>
        <taxon>Timematodea</taxon>
        <taxon>Timematoidea</taxon>
        <taxon>Timematidae</taxon>
        <taxon>Timema</taxon>
    </lineage>
</organism>
<evidence type="ECO:0000256" key="7">
    <source>
        <dbReference type="SAM" id="Phobius"/>
    </source>
</evidence>
<gene>
    <name evidence="9" type="ORF">TCEB3V08_LOCUS3493</name>
</gene>
<evidence type="ECO:0000256" key="4">
    <source>
        <dbReference type="ARBA" id="ARBA00022989"/>
    </source>
</evidence>
<dbReference type="Pfam" id="PF06814">
    <property type="entry name" value="GOST_TM"/>
    <property type="match status" value="1"/>
</dbReference>
<feature type="region of interest" description="Disordered" evidence="6">
    <location>
        <begin position="17"/>
        <end position="54"/>
    </location>
</feature>